<dbReference type="Pfam" id="PF20231">
    <property type="entry name" value="DUF6589"/>
    <property type="match status" value="1"/>
</dbReference>
<keyword evidence="4" id="KW-1185">Reference proteome</keyword>
<accession>A0AAE0G0Q1</accession>
<dbReference type="EMBL" id="LGRX02010889">
    <property type="protein sequence ID" value="KAK3269542.1"/>
    <property type="molecule type" value="Genomic_DNA"/>
</dbReference>
<dbReference type="InterPro" id="IPR051057">
    <property type="entry name" value="PI-PLC_domain"/>
</dbReference>
<feature type="region of interest" description="Disordered" evidence="1">
    <location>
        <begin position="243"/>
        <end position="287"/>
    </location>
</feature>
<evidence type="ECO:0000313" key="4">
    <source>
        <dbReference type="Proteomes" id="UP001190700"/>
    </source>
</evidence>
<feature type="region of interest" description="Disordered" evidence="1">
    <location>
        <begin position="160"/>
        <end position="225"/>
    </location>
</feature>
<name>A0AAE0G0Q1_9CHLO</name>
<evidence type="ECO:0000259" key="2">
    <source>
        <dbReference type="Pfam" id="PF20231"/>
    </source>
</evidence>
<sequence length="1692" mass="188536">MMEDSKPFVWPTGEHAIFEPYLYALIVFKHFYLTAYSASSRLPDRHTELSNVRGLYKTSGKAWWEDIAYALRKCVVDHPSDTRTPDAGTLNNWFARYYLKSKRALRDANGPCREAWRALLSSKRWQRKFAEYLAEGNHVGAIAASVIAAATNDADDISDALGDGCGGPGTTSDVGPDTAATSDAGLDTAGAGDVGPGSGASGPGAGEVGRAAKNSGPTISDCGPGTSDATPCVGVGGPFAAANVGPGARGSPTSIDGQDDGGGGEIESYDSPGFQPPPARSSRKREKAPLATIDMDSLQAVIDHELDVIRTHADFAFARDVQGNVDHFDIDMPRWTVALQEHCPVYHMLTERVATDRKRAKSRNSEDGNFSAEAKREMATMGVIVMFNAMSTQLFTVLRMVFSLVLFTASRGNRMVLEIFGSRLFRLCYTYTYLRSKLMNLADAKAQSIPALFSPSSSVRKVPAFICDNWQRYRKRKYDRLDVANAMRIGVQRGAWHALGSEECADASMEPSVPLNKLTSEMVLGRGIEADGTIRQAGGDVGIIESRLRLQIQRVMAELNVEGVEPPDPPGPFRWACGFVKTAIFALSILMNVNMATIAGNEETFMSFQNEFGMDAHSDDFSRSCGLLFGDGVPYLQAQRDISRQALLFGSSHWIHPHVGLFHFYWHMLEAVGKLAWSLGYESLASRLKRKRVRKDSTKGIMEVHHDFLYVVYTGMWQAMITAWLEDYTRRSSDVGPQTTQQKVDDFISYMDLVSKEKDFTRFWWTQILSKYAFLYFELRTAIRCADALMIELVQRKAVYLFKFVKKFNYAHICIFLLHDMMRWPYRVLCLIRYNCSISLTGRQNMNAPTDKYIEDCNAFLNQMSSEQADDNMLVALSVLTPTLRETVLRFLNTANLSRYTRHCHPPMKPDIQVVLVQALDLGMFKLDGRSLELRDHFKSSCYGTEDTIHDAKYYDVEGHTRAAVIKLCGGVHAVITERELAIMASGAKENFSIIVGELPVVVRTSPVAVNPATVFSWEVAEQSGVPAADDSQDDEILSLMEMGYKPLDGASRELQTYLQSWDKPEKVLAVEEYMQSGLHQTQGMFTPNVRGAARDTRQYAHNQLVEVHLRGGELLLGGVKVSISDEQAIKMVEYKYRIQNEERVDEVNVLKEELAAYETSCRSDLDIAIRLTEAMLRWEAGTEGKIVARNWSRADAHAEIMRDPDDAARSVWPITKHVVPSYGPVVLKTHESPLILRSSIADAPDFSLANWMQELGPLLGNQTLLDLSLPGTHDTMTYDLSTTFSDNAEDIPSALSWILHTFGSEIPTVGDFGRDQSKTQGLNITAQLNAGIRFIDFRIGYTRNSPFGLKSAWYNLHFMQSQHDCLYHLQEVRTWLDAHPGEIVVFWLSKHGSECATGEDQYPGVSTEEKRQFWAQIQNVFQGLLFNRDQGDLNSTTIKEMLALNQRVVIYAADYSDFTANSTLAYDSCLIDNRLGSGVDSEIQAYASEISEFKTAAANKVKSKAQNKLFLRSMATSGGGTQIEDAFLLRYFGAINAKKNREGCAATLHIPNLTDWCPSALLDINQLANYYKQLTLEEAHLNGWDIPTIYIDAVDADGTIRTGTAVLGGSDTVSEHEATRYPYVDTLLAANIRRACQSGVPAPADCSRLDAQIEQRRKKYPLEVWKDETHGRLIDWPVTTSQHRPNNDKLI</sequence>
<gene>
    <name evidence="3" type="ORF">CYMTET_22022</name>
</gene>
<dbReference type="SUPFAM" id="SSF51695">
    <property type="entry name" value="PLC-like phosphodiesterases"/>
    <property type="match status" value="1"/>
</dbReference>
<organism evidence="3 4">
    <name type="scientific">Cymbomonas tetramitiformis</name>
    <dbReference type="NCBI Taxonomy" id="36881"/>
    <lineage>
        <taxon>Eukaryota</taxon>
        <taxon>Viridiplantae</taxon>
        <taxon>Chlorophyta</taxon>
        <taxon>Pyramimonadophyceae</taxon>
        <taxon>Pyramimonadales</taxon>
        <taxon>Pyramimonadaceae</taxon>
        <taxon>Cymbomonas</taxon>
    </lineage>
</organism>
<dbReference type="Gene3D" id="3.20.20.190">
    <property type="entry name" value="Phosphatidylinositol (PI) phosphodiesterase"/>
    <property type="match status" value="1"/>
</dbReference>
<dbReference type="PANTHER" id="PTHR13593">
    <property type="match status" value="1"/>
</dbReference>
<dbReference type="GO" id="GO:0006629">
    <property type="term" value="P:lipid metabolic process"/>
    <property type="evidence" value="ECO:0007669"/>
    <property type="project" value="InterPro"/>
</dbReference>
<dbReference type="InterPro" id="IPR046496">
    <property type="entry name" value="DUF6589"/>
</dbReference>
<protein>
    <recommendedName>
        <fullName evidence="2">DUF6589 domain-containing protein</fullName>
    </recommendedName>
</protein>
<evidence type="ECO:0000256" key="1">
    <source>
        <dbReference type="SAM" id="MobiDB-lite"/>
    </source>
</evidence>
<reference evidence="3 4" key="1">
    <citation type="journal article" date="2015" name="Genome Biol. Evol.">
        <title>Comparative Genomics of a Bacterivorous Green Alga Reveals Evolutionary Causalities and Consequences of Phago-Mixotrophic Mode of Nutrition.</title>
        <authorList>
            <person name="Burns J.A."/>
            <person name="Paasch A."/>
            <person name="Narechania A."/>
            <person name="Kim E."/>
        </authorList>
    </citation>
    <scope>NUCLEOTIDE SEQUENCE [LARGE SCALE GENOMIC DNA]</scope>
    <source>
        <strain evidence="3 4">PLY_AMNH</strain>
    </source>
</reference>
<evidence type="ECO:0000313" key="3">
    <source>
        <dbReference type="EMBL" id="KAK3269542.1"/>
    </source>
</evidence>
<comment type="caution">
    <text evidence="3">The sequence shown here is derived from an EMBL/GenBank/DDBJ whole genome shotgun (WGS) entry which is preliminary data.</text>
</comment>
<dbReference type="PANTHER" id="PTHR13593:SF140">
    <property type="entry name" value="PLC-LIKE PHOSPHODIESTERASE"/>
    <property type="match status" value="1"/>
</dbReference>
<feature type="compositionally biased region" description="Gly residues" evidence="1">
    <location>
        <begin position="192"/>
        <end position="207"/>
    </location>
</feature>
<feature type="domain" description="DUF6589" evidence="2">
    <location>
        <begin position="581"/>
        <end position="901"/>
    </location>
</feature>
<dbReference type="GO" id="GO:0008081">
    <property type="term" value="F:phosphoric diester hydrolase activity"/>
    <property type="evidence" value="ECO:0007669"/>
    <property type="project" value="InterPro"/>
</dbReference>
<dbReference type="Proteomes" id="UP001190700">
    <property type="component" value="Unassembled WGS sequence"/>
</dbReference>
<dbReference type="InterPro" id="IPR017946">
    <property type="entry name" value="PLC-like_Pdiesterase_TIM-brl"/>
</dbReference>
<proteinExistence type="predicted"/>